<dbReference type="OrthoDB" id="10068884at2759"/>
<dbReference type="PANTHER" id="PTHR45777">
    <property type="entry name" value="METHIONINE AMINOPEPTIDASE 2"/>
    <property type="match status" value="1"/>
</dbReference>
<feature type="non-terminal residue" evidence="6">
    <location>
        <position position="1"/>
    </location>
</feature>
<sequence>AVPTTMSSAATGDAINNSDAGPQEKPEQQPPQDNHDDEAEEEAEEADGAETDAAAGKAKKKKNKKKKKKPAAAAATGAGEDANAPTAGAASLKAPKPLSREAGSKRAPTKPIHEQYPGGRFPVGEELLYPGDERTARERVTSEEKRAMDLAQEEVWQEFRRAAEAHRQTRYYIRNWIKPGMRMIDIVEEIENCNRRIIAEKGLEAGLAFPTGCSLNNCAAHYTPMPGMRPSCKRMTCAKLTTAFTSMVT</sequence>
<keyword evidence="2" id="KW-0645">Protease</keyword>
<gene>
    <name evidence="6" type="ORF">BOX15_Mlig028083g3</name>
</gene>
<name>A0A267DG47_9PLAT</name>
<organism evidence="6 7">
    <name type="scientific">Macrostomum lignano</name>
    <dbReference type="NCBI Taxonomy" id="282301"/>
    <lineage>
        <taxon>Eukaryota</taxon>
        <taxon>Metazoa</taxon>
        <taxon>Spiralia</taxon>
        <taxon>Lophotrochozoa</taxon>
        <taxon>Platyhelminthes</taxon>
        <taxon>Rhabditophora</taxon>
        <taxon>Macrostomorpha</taxon>
        <taxon>Macrostomida</taxon>
        <taxon>Macrostomidae</taxon>
        <taxon>Macrostomum</taxon>
    </lineage>
</organism>
<feature type="compositionally biased region" description="Acidic residues" evidence="4">
    <location>
        <begin position="35"/>
        <end position="50"/>
    </location>
</feature>
<dbReference type="InterPro" id="IPR036005">
    <property type="entry name" value="Creatinase/aminopeptidase-like"/>
</dbReference>
<keyword evidence="3" id="KW-0378">Hydrolase</keyword>
<evidence type="ECO:0000256" key="2">
    <source>
        <dbReference type="ARBA" id="ARBA00022670"/>
    </source>
</evidence>
<dbReference type="GO" id="GO:0004177">
    <property type="term" value="F:aminopeptidase activity"/>
    <property type="evidence" value="ECO:0007669"/>
    <property type="project" value="UniProtKB-KW"/>
</dbReference>
<evidence type="ECO:0000256" key="1">
    <source>
        <dbReference type="ARBA" id="ARBA00022438"/>
    </source>
</evidence>
<dbReference type="AlphaFoldDB" id="A0A267DG47"/>
<dbReference type="PANTHER" id="PTHR45777:SF2">
    <property type="entry name" value="METHIONINE AMINOPEPTIDASE 2"/>
    <property type="match status" value="1"/>
</dbReference>
<feature type="region of interest" description="Disordered" evidence="4">
    <location>
        <begin position="1"/>
        <end position="126"/>
    </location>
</feature>
<dbReference type="GO" id="GO:0008235">
    <property type="term" value="F:metalloexopeptidase activity"/>
    <property type="evidence" value="ECO:0007669"/>
    <property type="project" value="TreeGrafter"/>
</dbReference>
<evidence type="ECO:0000259" key="5">
    <source>
        <dbReference type="Pfam" id="PF00557"/>
    </source>
</evidence>
<feature type="domain" description="Peptidase M24" evidence="5">
    <location>
        <begin position="158"/>
        <end position="224"/>
    </location>
</feature>
<protein>
    <recommendedName>
        <fullName evidence="5">Peptidase M24 domain-containing protein</fullName>
    </recommendedName>
</protein>
<proteinExistence type="predicted"/>
<dbReference type="InterPro" id="IPR050247">
    <property type="entry name" value="Met_Aminopeptidase_Type2"/>
</dbReference>
<dbReference type="SUPFAM" id="SSF55920">
    <property type="entry name" value="Creatinase/aminopeptidase"/>
    <property type="match status" value="1"/>
</dbReference>
<dbReference type="EMBL" id="NIVC01004195">
    <property type="protein sequence ID" value="PAA48253.1"/>
    <property type="molecule type" value="Genomic_DNA"/>
</dbReference>
<evidence type="ECO:0000313" key="7">
    <source>
        <dbReference type="Proteomes" id="UP000215902"/>
    </source>
</evidence>
<keyword evidence="7" id="KW-1185">Reference proteome</keyword>
<reference evidence="6 7" key="1">
    <citation type="submission" date="2017-06" db="EMBL/GenBank/DDBJ databases">
        <title>A platform for efficient transgenesis in Macrostomum lignano, a flatworm model organism for stem cell research.</title>
        <authorList>
            <person name="Berezikov E."/>
        </authorList>
    </citation>
    <scope>NUCLEOTIDE SEQUENCE [LARGE SCALE GENOMIC DNA]</scope>
    <source>
        <strain evidence="6">DV1</strain>
        <tissue evidence="6">Whole organism</tissue>
    </source>
</reference>
<evidence type="ECO:0000256" key="3">
    <source>
        <dbReference type="ARBA" id="ARBA00022801"/>
    </source>
</evidence>
<dbReference type="InterPro" id="IPR000994">
    <property type="entry name" value="Pept_M24"/>
</dbReference>
<feature type="compositionally biased region" description="Basic residues" evidence="4">
    <location>
        <begin position="57"/>
        <end position="70"/>
    </location>
</feature>
<dbReference type="STRING" id="282301.A0A267DG47"/>
<feature type="compositionally biased region" description="Low complexity" evidence="4">
    <location>
        <begin position="71"/>
        <end position="85"/>
    </location>
</feature>
<comment type="caution">
    <text evidence="6">The sequence shown here is derived from an EMBL/GenBank/DDBJ whole genome shotgun (WGS) entry which is preliminary data.</text>
</comment>
<dbReference type="GO" id="GO:0006508">
    <property type="term" value="P:proteolysis"/>
    <property type="evidence" value="ECO:0007669"/>
    <property type="project" value="UniProtKB-KW"/>
</dbReference>
<keyword evidence="1" id="KW-0031">Aminopeptidase</keyword>
<dbReference type="Gene3D" id="3.90.230.10">
    <property type="entry name" value="Creatinase/methionine aminopeptidase superfamily"/>
    <property type="match status" value="1"/>
</dbReference>
<evidence type="ECO:0000313" key="6">
    <source>
        <dbReference type="EMBL" id="PAA48253.1"/>
    </source>
</evidence>
<evidence type="ECO:0000256" key="4">
    <source>
        <dbReference type="SAM" id="MobiDB-lite"/>
    </source>
</evidence>
<feature type="compositionally biased region" description="Polar residues" evidence="4">
    <location>
        <begin position="1"/>
        <end position="20"/>
    </location>
</feature>
<dbReference type="Proteomes" id="UP000215902">
    <property type="component" value="Unassembled WGS sequence"/>
</dbReference>
<dbReference type="GO" id="GO:0005737">
    <property type="term" value="C:cytoplasm"/>
    <property type="evidence" value="ECO:0007669"/>
    <property type="project" value="TreeGrafter"/>
</dbReference>
<dbReference type="Pfam" id="PF00557">
    <property type="entry name" value="Peptidase_M24"/>
    <property type="match status" value="1"/>
</dbReference>
<accession>A0A267DG47</accession>